<evidence type="ECO:0000256" key="1">
    <source>
        <dbReference type="ARBA" id="ARBA00004141"/>
    </source>
</evidence>
<dbReference type="AlphaFoldDB" id="A0A7J3M173"/>
<dbReference type="Pfam" id="PF01940">
    <property type="entry name" value="DUF92"/>
    <property type="match status" value="1"/>
</dbReference>
<dbReference type="InterPro" id="IPR002794">
    <property type="entry name" value="DUF92_TMEM19"/>
</dbReference>
<dbReference type="GO" id="GO:0016020">
    <property type="term" value="C:membrane"/>
    <property type="evidence" value="ECO:0007669"/>
    <property type="project" value="UniProtKB-SubCell"/>
</dbReference>
<feature type="transmembrane region" description="Helical" evidence="6">
    <location>
        <begin position="132"/>
        <end position="150"/>
    </location>
</feature>
<comment type="caution">
    <text evidence="7">The sequence shown here is derived from an EMBL/GenBank/DDBJ whole genome shotgun (WGS) entry which is preliminary data.</text>
</comment>
<feature type="transmembrane region" description="Helical" evidence="6">
    <location>
        <begin position="262"/>
        <end position="284"/>
    </location>
</feature>
<feature type="transmembrane region" description="Helical" evidence="6">
    <location>
        <begin position="305"/>
        <end position="331"/>
    </location>
</feature>
<feature type="transmembrane region" description="Helical" evidence="6">
    <location>
        <begin position="337"/>
        <end position="356"/>
    </location>
</feature>
<proteinExistence type="inferred from homology"/>
<dbReference type="EMBL" id="DSYZ01000058">
    <property type="protein sequence ID" value="HGT82603.1"/>
    <property type="molecule type" value="Genomic_DNA"/>
</dbReference>
<dbReference type="PANTHER" id="PTHR13353:SF5">
    <property type="entry name" value="TRANSMEMBRANE PROTEIN 19"/>
    <property type="match status" value="1"/>
</dbReference>
<dbReference type="PANTHER" id="PTHR13353">
    <property type="entry name" value="TRANSMEMBRANE PROTEIN 19"/>
    <property type="match status" value="1"/>
</dbReference>
<accession>A0A7J3M173</accession>
<feature type="transmembrane region" description="Helical" evidence="6">
    <location>
        <begin position="185"/>
        <end position="211"/>
    </location>
</feature>
<name>A0A7J3M173_ARCFL</name>
<evidence type="ECO:0000256" key="2">
    <source>
        <dbReference type="ARBA" id="ARBA00009012"/>
    </source>
</evidence>
<reference evidence="7" key="1">
    <citation type="journal article" date="2020" name="mSystems">
        <title>Genome- and Community-Level Interaction Insights into Carbon Utilization and Element Cycling Functions of Hydrothermarchaeota in Hydrothermal Sediment.</title>
        <authorList>
            <person name="Zhou Z."/>
            <person name="Liu Y."/>
            <person name="Xu W."/>
            <person name="Pan J."/>
            <person name="Luo Z.H."/>
            <person name="Li M."/>
        </authorList>
    </citation>
    <scope>NUCLEOTIDE SEQUENCE [LARGE SCALE GENOMIC DNA]</scope>
    <source>
        <strain evidence="7">SpSt-587</strain>
    </source>
</reference>
<sequence>MFQVLLSLVALVGILLDPRLIFAIALIATFFYAVHFARDFEVLVTATILSALAIFMQKEIIYASFFLLFFYEFRRYPLWDIAIYTSASILYFSLFSLINAIFLPAEYIVFISLAGALSAALMETIKTNADKRVLLLIAVATTFAIFRIYIPTASLQDLAIAFTISFLVSLLALKAKIADESGLMSATIVGTVTILFTDLSFFAILLVFYLLGSIVTKYRYSVKLSLGIAEPSGGARGFSNVFGNSLAPLFFAMNFGVTRDPLFALAFVATVGTALGDTMASEIGKTAKNVYLITNFKKVAPGTSGGISVIGEISALLGCLIIFVVSLALGISELSHAIPIVLASFIGVHVDSFLGATLEEKGYLNNSAVNFLGTLSAGALCYLFLML</sequence>
<feature type="transmembrane region" description="Helical" evidence="6">
    <location>
        <begin position="368"/>
        <end position="385"/>
    </location>
</feature>
<gene>
    <name evidence="7" type="ORF">ENT52_02615</name>
</gene>
<evidence type="ECO:0000256" key="3">
    <source>
        <dbReference type="ARBA" id="ARBA00022692"/>
    </source>
</evidence>
<keyword evidence="4 6" id="KW-1133">Transmembrane helix</keyword>
<evidence type="ECO:0000313" key="7">
    <source>
        <dbReference type="EMBL" id="HGT82603.1"/>
    </source>
</evidence>
<keyword evidence="3 6" id="KW-0812">Transmembrane</keyword>
<comment type="similarity">
    <text evidence="2">Belongs to the TMEM19 family.</text>
</comment>
<feature type="transmembrane region" description="Helical" evidence="6">
    <location>
        <begin position="156"/>
        <end position="173"/>
    </location>
</feature>
<evidence type="ECO:0000256" key="5">
    <source>
        <dbReference type="ARBA" id="ARBA00023136"/>
    </source>
</evidence>
<organism evidence="7">
    <name type="scientific">Archaeoglobus fulgidus</name>
    <dbReference type="NCBI Taxonomy" id="2234"/>
    <lineage>
        <taxon>Archaea</taxon>
        <taxon>Methanobacteriati</taxon>
        <taxon>Methanobacteriota</taxon>
        <taxon>Archaeoglobi</taxon>
        <taxon>Archaeoglobales</taxon>
        <taxon>Archaeoglobaceae</taxon>
        <taxon>Archaeoglobus</taxon>
    </lineage>
</organism>
<protein>
    <submittedName>
        <fullName evidence="7">TIGR00297 family protein</fullName>
    </submittedName>
</protein>
<evidence type="ECO:0000256" key="4">
    <source>
        <dbReference type="ARBA" id="ARBA00022989"/>
    </source>
</evidence>
<feature type="transmembrane region" description="Helical" evidence="6">
    <location>
        <begin position="47"/>
        <end position="69"/>
    </location>
</feature>
<comment type="subcellular location">
    <subcellularLocation>
        <location evidence="1">Membrane</location>
        <topology evidence="1">Multi-pass membrane protein</topology>
    </subcellularLocation>
</comment>
<evidence type="ECO:0000256" key="6">
    <source>
        <dbReference type="SAM" id="Phobius"/>
    </source>
</evidence>
<dbReference type="NCBIfam" id="TIGR00297">
    <property type="entry name" value="TIGR00297 family protein"/>
    <property type="match status" value="1"/>
</dbReference>
<feature type="transmembrane region" description="Helical" evidence="6">
    <location>
        <begin position="81"/>
        <end position="101"/>
    </location>
</feature>
<keyword evidence="5 6" id="KW-0472">Membrane</keyword>